<evidence type="ECO:0000313" key="2">
    <source>
        <dbReference type="Proteomes" id="UP000008177"/>
    </source>
</evidence>
<dbReference type="AlphaFoldDB" id="G2Y0Y6"/>
<dbReference type="HOGENOM" id="CLU_3142848_0_0_1"/>
<accession>G2Y0Y6</accession>
<sequence length="49" mass="5586">MFTHYTAMSCDLIAIYLRLWISFGSFASLGKHQGVEKRVRGEYSAMGRV</sequence>
<name>G2Y0Y6_BOTF4</name>
<dbReference type="InParanoid" id="G2Y0Y6"/>
<proteinExistence type="predicted"/>
<dbReference type="Proteomes" id="UP000008177">
    <property type="component" value="Unplaced contigs"/>
</dbReference>
<dbReference type="EMBL" id="FQ790281">
    <property type="protein sequence ID" value="CCD46301.1"/>
    <property type="molecule type" value="Genomic_DNA"/>
</dbReference>
<protein>
    <submittedName>
        <fullName evidence="1">Uncharacterized protein</fullName>
    </submittedName>
</protein>
<organism evidence="1 2">
    <name type="scientific">Botryotinia fuckeliana (strain T4)</name>
    <name type="common">Noble rot fungus</name>
    <name type="synonym">Botrytis cinerea</name>
    <dbReference type="NCBI Taxonomy" id="999810"/>
    <lineage>
        <taxon>Eukaryota</taxon>
        <taxon>Fungi</taxon>
        <taxon>Dikarya</taxon>
        <taxon>Ascomycota</taxon>
        <taxon>Pezizomycotina</taxon>
        <taxon>Leotiomycetes</taxon>
        <taxon>Helotiales</taxon>
        <taxon>Sclerotiniaceae</taxon>
        <taxon>Botrytis</taxon>
    </lineage>
</organism>
<reference evidence="2" key="1">
    <citation type="journal article" date="2011" name="PLoS Genet.">
        <title>Genomic analysis of the necrotrophic fungal pathogens Sclerotinia sclerotiorum and Botrytis cinerea.</title>
        <authorList>
            <person name="Amselem J."/>
            <person name="Cuomo C.A."/>
            <person name="van Kan J.A."/>
            <person name="Viaud M."/>
            <person name="Benito E.P."/>
            <person name="Couloux A."/>
            <person name="Coutinho P.M."/>
            <person name="de Vries R.P."/>
            <person name="Dyer P.S."/>
            <person name="Fillinger S."/>
            <person name="Fournier E."/>
            <person name="Gout L."/>
            <person name="Hahn M."/>
            <person name="Kohn L."/>
            <person name="Lapalu N."/>
            <person name="Plummer K.M."/>
            <person name="Pradier J.M."/>
            <person name="Quevillon E."/>
            <person name="Sharon A."/>
            <person name="Simon A."/>
            <person name="ten Have A."/>
            <person name="Tudzynski B."/>
            <person name="Tudzynski P."/>
            <person name="Wincker P."/>
            <person name="Andrew M."/>
            <person name="Anthouard V."/>
            <person name="Beever R.E."/>
            <person name="Beffa R."/>
            <person name="Benoit I."/>
            <person name="Bouzid O."/>
            <person name="Brault B."/>
            <person name="Chen Z."/>
            <person name="Choquer M."/>
            <person name="Collemare J."/>
            <person name="Cotton P."/>
            <person name="Danchin E.G."/>
            <person name="Da Silva C."/>
            <person name="Gautier A."/>
            <person name="Giraud C."/>
            <person name="Giraud T."/>
            <person name="Gonzalez C."/>
            <person name="Grossetete S."/>
            <person name="Guldener U."/>
            <person name="Henrissat B."/>
            <person name="Howlett B.J."/>
            <person name="Kodira C."/>
            <person name="Kretschmer M."/>
            <person name="Lappartient A."/>
            <person name="Leroch M."/>
            <person name="Levis C."/>
            <person name="Mauceli E."/>
            <person name="Neuveglise C."/>
            <person name="Oeser B."/>
            <person name="Pearson M."/>
            <person name="Poulain J."/>
            <person name="Poussereau N."/>
            <person name="Quesneville H."/>
            <person name="Rascle C."/>
            <person name="Schumacher J."/>
            <person name="Segurens B."/>
            <person name="Sexton A."/>
            <person name="Silva E."/>
            <person name="Sirven C."/>
            <person name="Soanes D.M."/>
            <person name="Talbot N.J."/>
            <person name="Templeton M."/>
            <person name="Yandava C."/>
            <person name="Yarden O."/>
            <person name="Zeng Q."/>
            <person name="Rollins J.A."/>
            <person name="Lebrun M.H."/>
            <person name="Dickman M."/>
        </authorList>
    </citation>
    <scope>NUCLEOTIDE SEQUENCE [LARGE SCALE GENOMIC DNA]</scope>
    <source>
        <strain evidence="2">T4</strain>
    </source>
</reference>
<evidence type="ECO:0000313" key="1">
    <source>
        <dbReference type="EMBL" id="CCD46301.1"/>
    </source>
</evidence>
<gene>
    <name evidence="1" type="ORF">BofuT4_uP118510.1</name>
</gene>